<evidence type="ECO:0000313" key="1">
    <source>
        <dbReference type="EMBL" id="KAK7802914.1"/>
    </source>
</evidence>
<accession>A0AAW0HJD2</accession>
<name>A0AAW0HJD2_MYOGA</name>
<sequence>MHDTATRNHNLRFLVVPASSSSLFSHRIRFLLADSAPPNRLSVLLKCKPAVTLGQSALRMSHFEREAPRPQALL</sequence>
<gene>
    <name evidence="1" type="ORF">U0070_020332</name>
</gene>
<evidence type="ECO:0000313" key="2">
    <source>
        <dbReference type="Proteomes" id="UP001488838"/>
    </source>
</evidence>
<dbReference type="AlphaFoldDB" id="A0AAW0HJD2"/>
<protein>
    <submittedName>
        <fullName evidence="1">Uncharacterized protein</fullName>
    </submittedName>
</protein>
<dbReference type="EMBL" id="JBBHLL010000440">
    <property type="protein sequence ID" value="KAK7802914.1"/>
    <property type="molecule type" value="Genomic_DNA"/>
</dbReference>
<reference evidence="1 2" key="1">
    <citation type="journal article" date="2023" name="bioRxiv">
        <title>Conserved and derived expression patterns and positive selection on dental genes reveal complex evolutionary context of ever-growing rodent molars.</title>
        <authorList>
            <person name="Calamari Z.T."/>
            <person name="Song A."/>
            <person name="Cohen E."/>
            <person name="Akter M."/>
            <person name="Roy R.D."/>
            <person name="Hallikas O."/>
            <person name="Christensen M.M."/>
            <person name="Li P."/>
            <person name="Marangoni P."/>
            <person name="Jernvall J."/>
            <person name="Klein O.D."/>
        </authorList>
    </citation>
    <scope>NUCLEOTIDE SEQUENCE [LARGE SCALE GENOMIC DNA]</scope>
    <source>
        <strain evidence="1">V071</strain>
    </source>
</reference>
<comment type="caution">
    <text evidence="1">The sequence shown here is derived from an EMBL/GenBank/DDBJ whole genome shotgun (WGS) entry which is preliminary data.</text>
</comment>
<proteinExistence type="predicted"/>
<organism evidence="1 2">
    <name type="scientific">Myodes glareolus</name>
    <name type="common">Bank vole</name>
    <name type="synonym">Clethrionomys glareolus</name>
    <dbReference type="NCBI Taxonomy" id="447135"/>
    <lineage>
        <taxon>Eukaryota</taxon>
        <taxon>Metazoa</taxon>
        <taxon>Chordata</taxon>
        <taxon>Craniata</taxon>
        <taxon>Vertebrata</taxon>
        <taxon>Euteleostomi</taxon>
        <taxon>Mammalia</taxon>
        <taxon>Eutheria</taxon>
        <taxon>Euarchontoglires</taxon>
        <taxon>Glires</taxon>
        <taxon>Rodentia</taxon>
        <taxon>Myomorpha</taxon>
        <taxon>Muroidea</taxon>
        <taxon>Cricetidae</taxon>
        <taxon>Arvicolinae</taxon>
        <taxon>Myodes</taxon>
    </lineage>
</organism>
<keyword evidence="2" id="KW-1185">Reference proteome</keyword>
<dbReference type="Proteomes" id="UP001488838">
    <property type="component" value="Unassembled WGS sequence"/>
</dbReference>